<gene>
    <name evidence="6" type="ORF">M409DRAFT_36243</name>
</gene>
<evidence type="ECO:0000256" key="3">
    <source>
        <dbReference type="ARBA" id="ARBA00022833"/>
    </source>
</evidence>
<evidence type="ECO:0000259" key="5">
    <source>
        <dbReference type="PROSITE" id="PS51891"/>
    </source>
</evidence>
<comment type="similarity">
    <text evidence="1">Belongs to the Gfa family.</text>
</comment>
<evidence type="ECO:0000313" key="6">
    <source>
        <dbReference type="EMBL" id="KAF2168776.1"/>
    </source>
</evidence>
<dbReference type="RefSeq" id="XP_033669665.1">
    <property type="nucleotide sequence ID" value="XM_033810523.1"/>
</dbReference>
<dbReference type="GeneID" id="54563795"/>
<dbReference type="GO" id="GO:0016846">
    <property type="term" value="F:carbon-sulfur lyase activity"/>
    <property type="evidence" value="ECO:0007669"/>
    <property type="project" value="InterPro"/>
</dbReference>
<organism evidence="6 7">
    <name type="scientific">Zasmidium cellare ATCC 36951</name>
    <dbReference type="NCBI Taxonomy" id="1080233"/>
    <lineage>
        <taxon>Eukaryota</taxon>
        <taxon>Fungi</taxon>
        <taxon>Dikarya</taxon>
        <taxon>Ascomycota</taxon>
        <taxon>Pezizomycotina</taxon>
        <taxon>Dothideomycetes</taxon>
        <taxon>Dothideomycetidae</taxon>
        <taxon>Mycosphaerellales</taxon>
        <taxon>Mycosphaerellaceae</taxon>
        <taxon>Zasmidium</taxon>
    </lineage>
</organism>
<evidence type="ECO:0000256" key="4">
    <source>
        <dbReference type="ARBA" id="ARBA00023239"/>
    </source>
</evidence>
<dbReference type="GO" id="GO:0046872">
    <property type="term" value="F:metal ion binding"/>
    <property type="evidence" value="ECO:0007669"/>
    <property type="project" value="UniProtKB-KW"/>
</dbReference>
<dbReference type="Gene3D" id="3.90.1590.10">
    <property type="entry name" value="glutathione-dependent formaldehyde- activating enzyme (gfa)"/>
    <property type="match status" value="1"/>
</dbReference>
<reference evidence="6" key="1">
    <citation type="journal article" date="2020" name="Stud. Mycol.">
        <title>101 Dothideomycetes genomes: a test case for predicting lifestyles and emergence of pathogens.</title>
        <authorList>
            <person name="Haridas S."/>
            <person name="Albert R."/>
            <person name="Binder M."/>
            <person name="Bloem J."/>
            <person name="Labutti K."/>
            <person name="Salamov A."/>
            <person name="Andreopoulos B."/>
            <person name="Baker S."/>
            <person name="Barry K."/>
            <person name="Bills G."/>
            <person name="Bluhm B."/>
            <person name="Cannon C."/>
            <person name="Castanera R."/>
            <person name="Culley D."/>
            <person name="Daum C."/>
            <person name="Ezra D."/>
            <person name="Gonzalez J."/>
            <person name="Henrissat B."/>
            <person name="Kuo A."/>
            <person name="Liang C."/>
            <person name="Lipzen A."/>
            <person name="Lutzoni F."/>
            <person name="Magnuson J."/>
            <person name="Mondo S."/>
            <person name="Nolan M."/>
            <person name="Ohm R."/>
            <person name="Pangilinan J."/>
            <person name="Park H.-J."/>
            <person name="Ramirez L."/>
            <person name="Alfaro M."/>
            <person name="Sun H."/>
            <person name="Tritt A."/>
            <person name="Yoshinaga Y."/>
            <person name="Zwiers L.-H."/>
            <person name="Turgeon B."/>
            <person name="Goodwin S."/>
            <person name="Spatafora J."/>
            <person name="Crous P."/>
            <person name="Grigoriev I."/>
        </authorList>
    </citation>
    <scope>NUCLEOTIDE SEQUENCE</scope>
    <source>
        <strain evidence="6">ATCC 36951</strain>
    </source>
</reference>
<dbReference type="PROSITE" id="PS51891">
    <property type="entry name" value="CENP_V_GFA"/>
    <property type="match status" value="1"/>
</dbReference>
<name>A0A6A6CTG6_ZASCE</name>
<keyword evidence="7" id="KW-1185">Reference proteome</keyword>
<dbReference type="InterPro" id="IPR006913">
    <property type="entry name" value="CENP-V/GFA"/>
</dbReference>
<keyword evidence="3" id="KW-0862">Zinc</keyword>
<dbReference type="Proteomes" id="UP000799537">
    <property type="component" value="Unassembled WGS sequence"/>
</dbReference>
<dbReference type="EMBL" id="ML993589">
    <property type="protein sequence ID" value="KAF2168776.1"/>
    <property type="molecule type" value="Genomic_DNA"/>
</dbReference>
<keyword evidence="2" id="KW-0479">Metal-binding</keyword>
<dbReference type="SUPFAM" id="SSF51316">
    <property type="entry name" value="Mss4-like"/>
    <property type="match status" value="1"/>
</dbReference>
<evidence type="ECO:0000256" key="1">
    <source>
        <dbReference type="ARBA" id="ARBA00005495"/>
    </source>
</evidence>
<dbReference type="AlphaFoldDB" id="A0A6A6CTG6"/>
<evidence type="ECO:0000313" key="7">
    <source>
        <dbReference type="Proteomes" id="UP000799537"/>
    </source>
</evidence>
<dbReference type="InterPro" id="IPR011057">
    <property type="entry name" value="Mss4-like_sf"/>
</dbReference>
<dbReference type="OrthoDB" id="406544at2759"/>
<dbReference type="PANTHER" id="PTHR33337:SF39">
    <property type="entry name" value="DUF636 DOMAIN PROTEIN (AFU_ORTHOLOGUE AFUA_6G11530)"/>
    <property type="match status" value="1"/>
</dbReference>
<evidence type="ECO:0000256" key="2">
    <source>
        <dbReference type="ARBA" id="ARBA00022723"/>
    </source>
</evidence>
<dbReference type="Pfam" id="PF04828">
    <property type="entry name" value="GFA"/>
    <property type="match status" value="1"/>
</dbReference>
<accession>A0A6A6CTG6</accession>
<sequence>MTTRTSSCLCKSVQIEVTGTDKGAVLCHCANCQAQSGSAFMHNHRFTKSDIKFTKGEHLVKRYADKNTKSGNELTRGFCSNCGSTLFLMNPAFKGLTILTAGTMDGERTQPSMELFPENKYQWLGDVTGKSSKL</sequence>
<protein>
    <recommendedName>
        <fullName evidence="5">CENP-V/GFA domain-containing protein</fullName>
    </recommendedName>
</protein>
<dbReference type="PANTHER" id="PTHR33337">
    <property type="entry name" value="GFA DOMAIN-CONTAINING PROTEIN"/>
    <property type="match status" value="1"/>
</dbReference>
<proteinExistence type="inferred from homology"/>
<feature type="domain" description="CENP-V/GFA" evidence="5">
    <location>
        <begin position="4"/>
        <end position="122"/>
    </location>
</feature>
<keyword evidence="4" id="KW-0456">Lyase</keyword>